<dbReference type="InterPro" id="IPR003256">
    <property type="entry name" value="Ribosomal_uL24"/>
</dbReference>
<feature type="region of interest" description="Disordered" evidence="7">
    <location>
        <begin position="71"/>
        <end position="104"/>
    </location>
</feature>
<feature type="region of interest" description="Disordered" evidence="7">
    <location>
        <begin position="383"/>
        <end position="407"/>
    </location>
</feature>
<evidence type="ECO:0000256" key="1">
    <source>
        <dbReference type="ARBA" id="ARBA00004072"/>
    </source>
</evidence>
<comment type="caution">
    <text evidence="9">The sequence shown here is derived from an EMBL/GenBank/DDBJ whole genome shotgun (WGS) entry which is preliminary data.</text>
</comment>
<dbReference type="InterPro" id="IPR008991">
    <property type="entry name" value="Translation_prot_SH3-like_sf"/>
</dbReference>
<dbReference type="SUPFAM" id="SSF50104">
    <property type="entry name" value="Translation proteins SH3-like domain"/>
    <property type="match status" value="1"/>
</dbReference>
<dbReference type="PANTHER" id="PTHR12903">
    <property type="entry name" value="MITOCHONDRIAL RIBOSOMAL PROTEIN L24"/>
    <property type="match status" value="1"/>
</dbReference>
<evidence type="ECO:0000256" key="4">
    <source>
        <dbReference type="ARBA" id="ARBA00022980"/>
    </source>
</evidence>
<keyword evidence="4 9" id="KW-0689">Ribosomal protein</keyword>
<organism evidence="9 10">
    <name type="scientific">Toxoplasma gondii GAB2-2007-GAL-DOM2</name>
    <dbReference type="NCBI Taxonomy" id="1130820"/>
    <lineage>
        <taxon>Eukaryota</taxon>
        <taxon>Sar</taxon>
        <taxon>Alveolata</taxon>
        <taxon>Apicomplexa</taxon>
        <taxon>Conoidasida</taxon>
        <taxon>Coccidia</taxon>
        <taxon>Eucoccidiorida</taxon>
        <taxon>Eimeriorina</taxon>
        <taxon>Sarcocystidae</taxon>
        <taxon>Toxoplasma</taxon>
    </lineage>
</organism>
<dbReference type="CDD" id="cd06089">
    <property type="entry name" value="KOW_RPL26"/>
    <property type="match status" value="1"/>
</dbReference>
<feature type="domain" description="KOW" evidence="8">
    <location>
        <begin position="263"/>
        <end position="290"/>
    </location>
</feature>
<proteinExistence type="inferred from homology"/>
<evidence type="ECO:0000259" key="8">
    <source>
        <dbReference type="SMART" id="SM00739"/>
    </source>
</evidence>
<evidence type="ECO:0000313" key="10">
    <source>
        <dbReference type="Proteomes" id="UP000028837"/>
    </source>
</evidence>
<dbReference type="GO" id="GO:0003735">
    <property type="term" value="F:structural constituent of ribosome"/>
    <property type="evidence" value="ECO:0007669"/>
    <property type="project" value="InterPro"/>
</dbReference>
<evidence type="ECO:0000256" key="3">
    <source>
        <dbReference type="ARBA" id="ARBA00011838"/>
    </source>
</evidence>
<sequence>MEVFPSIRRGLGARASSLLSASTVSPLTPEFVSPSQKVEAFTLSHAKFLFSSFPISSSVASPMFPSLSAATCGSPPRGKLSFSSSASRHDSSPQRGRTTTDSLPSFSPFFSSSVFPPRSSACLLTPAASPVPRRPSPRPLCSFPSCLSGCLPSRASPLFLSPAFLRASSDDLPPASASRLASPASLAFRDLERVSPPPSSGNASLAVWAAEACSGGRDSRRGLGWTYTADSTLPQGLFEAARFACQRRGMKFVHPRHWILQWKIRPGDKVVVISGKFKTIRGTVLQIDKMRNGVSVSGVKEQKRVKQEDGSFIRIPGLIHVSNVMLIDQAIDLPTRVALRVDDRGNVVRISKKSGLVIPWPNGEMIKFGDNRKSREFLKSKEERDVELRKEQNDDEERAGPKDTPAEVAVERTYDYQRDVATMQALRQMMTKYNRDFR</sequence>
<dbReference type="InterPro" id="IPR005824">
    <property type="entry name" value="KOW"/>
</dbReference>
<protein>
    <recommendedName>
        <fullName evidence="6">Large ribosomal subunit protein uL24c</fullName>
    </recommendedName>
</protein>
<reference evidence="9 10" key="1">
    <citation type="submission" date="2014-02" db="EMBL/GenBank/DDBJ databases">
        <authorList>
            <person name="Sibley D."/>
            <person name="Venepally P."/>
            <person name="Karamycheva S."/>
            <person name="Hadjithomas M."/>
            <person name="Khan A."/>
            <person name="Brunk B."/>
            <person name="Roos D."/>
            <person name="Caler E."/>
            <person name="Lorenzi H."/>
        </authorList>
    </citation>
    <scope>NUCLEOTIDE SEQUENCE [LARGE SCALE GENOMIC DNA]</scope>
    <source>
        <strain evidence="9 10">GAB2-2007-GAL-DOM2</strain>
    </source>
</reference>
<comment type="subunit">
    <text evidence="3">Part of the 50S ribosomal subunit.</text>
</comment>
<dbReference type="HAMAP" id="MF_01326_B">
    <property type="entry name" value="Ribosomal_uL24_B"/>
    <property type="match status" value="1"/>
</dbReference>
<gene>
    <name evidence="9" type="ORF">TGDOM2_216010</name>
</gene>
<evidence type="ECO:0000256" key="7">
    <source>
        <dbReference type="SAM" id="MobiDB-lite"/>
    </source>
</evidence>
<dbReference type="SMART" id="SM00739">
    <property type="entry name" value="KOW"/>
    <property type="match status" value="1"/>
</dbReference>
<dbReference type="AlphaFoldDB" id="A0A086JDM3"/>
<dbReference type="NCBIfam" id="TIGR01079">
    <property type="entry name" value="rplX_bact"/>
    <property type="match status" value="1"/>
</dbReference>
<evidence type="ECO:0000313" key="9">
    <source>
        <dbReference type="EMBL" id="KFG30241.1"/>
    </source>
</evidence>
<dbReference type="InterPro" id="IPR014722">
    <property type="entry name" value="Rib_uL2_dom2"/>
</dbReference>
<dbReference type="Pfam" id="PF17136">
    <property type="entry name" value="ribosomal_L24"/>
    <property type="match status" value="1"/>
</dbReference>
<evidence type="ECO:0000256" key="6">
    <source>
        <dbReference type="ARBA" id="ARBA00035282"/>
    </source>
</evidence>
<dbReference type="EMBL" id="AHZU02001652">
    <property type="protein sequence ID" value="KFG30241.1"/>
    <property type="molecule type" value="Genomic_DNA"/>
</dbReference>
<dbReference type="GO" id="GO:0005840">
    <property type="term" value="C:ribosome"/>
    <property type="evidence" value="ECO:0007669"/>
    <property type="project" value="UniProtKB-KW"/>
</dbReference>
<comment type="function">
    <text evidence="1">One of two assembly initiator proteins, it binds directly to the 5'-end of the 23S rRNA, where it nucleates assembly of the 50S subunit.</text>
</comment>
<dbReference type="VEuPathDB" id="ToxoDB:TGDOM2_216010"/>
<dbReference type="GO" id="GO:0003723">
    <property type="term" value="F:RNA binding"/>
    <property type="evidence" value="ECO:0007669"/>
    <property type="project" value="InterPro"/>
</dbReference>
<dbReference type="InterPro" id="IPR041988">
    <property type="entry name" value="Ribosomal_uL24_KOW"/>
</dbReference>
<name>A0A086JDM3_TOXGO</name>
<dbReference type="GO" id="GO:1990904">
    <property type="term" value="C:ribonucleoprotein complex"/>
    <property type="evidence" value="ECO:0007669"/>
    <property type="project" value="UniProtKB-KW"/>
</dbReference>
<accession>A0A086JDM3</accession>
<keyword evidence="5" id="KW-0687">Ribonucleoprotein</keyword>
<dbReference type="Gene3D" id="2.30.30.30">
    <property type="match status" value="1"/>
</dbReference>
<dbReference type="OrthoDB" id="359154at2759"/>
<comment type="similarity">
    <text evidence="2">Belongs to the universal ribosomal protein uL24 family.</text>
</comment>
<dbReference type="Proteomes" id="UP000028837">
    <property type="component" value="Unassembled WGS sequence"/>
</dbReference>
<evidence type="ECO:0000256" key="2">
    <source>
        <dbReference type="ARBA" id="ARBA00010618"/>
    </source>
</evidence>
<evidence type="ECO:0000256" key="5">
    <source>
        <dbReference type="ARBA" id="ARBA00023274"/>
    </source>
</evidence>
<dbReference type="InterPro" id="IPR057264">
    <property type="entry name" value="Ribosomal_uL24_C"/>
</dbReference>
<dbReference type="GO" id="GO:0006412">
    <property type="term" value="P:translation"/>
    <property type="evidence" value="ECO:0007669"/>
    <property type="project" value="InterPro"/>
</dbReference>